<reference evidence="1 2" key="1">
    <citation type="submission" date="2023-08" db="EMBL/GenBank/DDBJ databases">
        <title>A Necator americanus chromosomal reference genome.</title>
        <authorList>
            <person name="Ilik V."/>
            <person name="Petrzelkova K.J."/>
            <person name="Pardy F."/>
            <person name="Fuh T."/>
            <person name="Niatou-Singa F.S."/>
            <person name="Gouil Q."/>
            <person name="Baker L."/>
            <person name="Ritchie M.E."/>
            <person name="Jex A.R."/>
            <person name="Gazzola D."/>
            <person name="Li H."/>
            <person name="Toshio Fujiwara R."/>
            <person name="Zhan B."/>
            <person name="Aroian R.V."/>
            <person name="Pafco B."/>
            <person name="Schwarz E.M."/>
        </authorList>
    </citation>
    <scope>NUCLEOTIDE SEQUENCE [LARGE SCALE GENOMIC DNA]</scope>
    <source>
        <strain evidence="1 2">Aroian</strain>
        <tissue evidence="1">Whole animal</tissue>
    </source>
</reference>
<evidence type="ECO:0000313" key="2">
    <source>
        <dbReference type="Proteomes" id="UP001303046"/>
    </source>
</evidence>
<organism evidence="1 2">
    <name type="scientific">Necator americanus</name>
    <name type="common">Human hookworm</name>
    <dbReference type="NCBI Taxonomy" id="51031"/>
    <lineage>
        <taxon>Eukaryota</taxon>
        <taxon>Metazoa</taxon>
        <taxon>Ecdysozoa</taxon>
        <taxon>Nematoda</taxon>
        <taxon>Chromadorea</taxon>
        <taxon>Rhabditida</taxon>
        <taxon>Rhabditina</taxon>
        <taxon>Rhabditomorpha</taxon>
        <taxon>Strongyloidea</taxon>
        <taxon>Ancylostomatidae</taxon>
        <taxon>Bunostominae</taxon>
        <taxon>Necator</taxon>
    </lineage>
</organism>
<gene>
    <name evidence="1" type="primary">Necator_chrV.g20328</name>
    <name evidence="1" type="ORF">RB195_015536</name>
</gene>
<comment type="caution">
    <text evidence="1">The sequence shown here is derived from an EMBL/GenBank/DDBJ whole genome shotgun (WGS) entry which is preliminary data.</text>
</comment>
<evidence type="ECO:0000313" key="1">
    <source>
        <dbReference type="EMBL" id="KAK6757774.1"/>
    </source>
</evidence>
<name>A0ABR1E517_NECAM</name>
<accession>A0ABR1E517</accession>
<proteinExistence type="predicted"/>
<sequence length="140" mass="16045">MAICGYNASTLASEAAIEDVIMQAHKINRGVGGVRVVVNTSMAENINSFEQLTISTSADEKMWSNPNFDYLRRLRSNIKLRRRRSRSFLMDPEKFCLEVHAFYKVIIGDFNAKVGPRRTPEDFHIGVHGLQWNEQEERLS</sequence>
<dbReference type="Proteomes" id="UP001303046">
    <property type="component" value="Unassembled WGS sequence"/>
</dbReference>
<keyword evidence="2" id="KW-1185">Reference proteome</keyword>
<protein>
    <recommendedName>
        <fullName evidence="3">Endonuclease/exonuclease/phosphatase domain-containing protein</fullName>
    </recommendedName>
</protein>
<evidence type="ECO:0008006" key="3">
    <source>
        <dbReference type="Google" id="ProtNLM"/>
    </source>
</evidence>
<dbReference type="EMBL" id="JAVFWL010000005">
    <property type="protein sequence ID" value="KAK6757774.1"/>
    <property type="molecule type" value="Genomic_DNA"/>
</dbReference>